<proteinExistence type="predicted"/>
<name>A0AAW0GI91_9APHY</name>
<evidence type="ECO:0000313" key="2">
    <source>
        <dbReference type="Proteomes" id="UP001385951"/>
    </source>
</evidence>
<dbReference type="Proteomes" id="UP001385951">
    <property type="component" value="Unassembled WGS sequence"/>
</dbReference>
<dbReference type="AlphaFoldDB" id="A0AAW0GI91"/>
<organism evidence="1 2">
    <name type="scientific">Cerrena zonata</name>
    <dbReference type="NCBI Taxonomy" id="2478898"/>
    <lineage>
        <taxon>Eukaryota</taxon>
        <taxon>Fungi</taxon>
        <taxon>Dikarya</taxon>
        <taxon>Basidiomycota</taxon>
        <taxon>Agaricomycotina</taxon>
        <taxon>Agaricomycetes</taxon>
        <taxon>Polyporales</taxon>
        <taxon>Cerrenaceae</taxon>
        <taxon>Cerrena</taxon>
    </lineage>
</organism>
<comment type="caution">
    <text evidence="1">The sequence shown here is derived from an EMBL/GenBank/DDBJ whole genome shotgun (WGS) entry which is preliminary data.</text>
</comment>
<protein>
    <submittedName>
        <fullName evidence="1">Uncharacterized protein</fullName>
    </submittedName>
</protein>
<sequence>MTFGQQLEHPVSFHGFSHAPDDKRSIFSSHAFIKAGVSITTFGDPFLCIPLRSYPRPLELGRARKDERPGPGVGYLI</sequence>
<keyword evidence="2" id="KW-1185">Reference proteome</keyword>
<gene>
    <name evidence="1" type="ORF">QCA50_008213</name>
</gene>
<evidence type="ECO:0000313" key="1">
    <source>
        <dbReference type="EMBL" id="KAK7688675.1"/>
    </source>
</evidence>
<accession>A0AAW0GI91</accession>
<dbReference type="EMBL" id="JASBNA010000010">
    <property type="protein sequence ID" value="KAK7688675.1"/>
    <property type="molecule type" value="Genomic_DNA"/>
</dbReference>
<reference evidence="1 2" key="1">
    <citation type="submission" date="2022-09" db="EMBL/GenBank/DDBJ databases">
        <authorList>
            <person name="Palmer J.M."/>
        </authorList>
    </citation>
    <scope>NUCLEOTIDE SEQUENCE [LARGE SCALE GENOMIC DNA]</scope>
    <source>
        <strain evidence="1 2">DSM 7382</strain>
    </source>
</reference>